<protein>
    <submittedName>
        <fullName evidence="7">SCO family protein</fullName>
    </submittedName>
</protein>
<comment type="caution">
    <text evidence="7">The sequence shown here is derived from an EMBL/GenBank/DDBJ whole genome shotgun (WGS) entry which is preliminary data.</text>
</comment>
<dbReference type="SUPFAM" id="SSF52833">
    <property type="entry name" value="Thioredoxin-like"/>
    <property type="match status" value="1"/>
</dbReference>
<dbReference type="EMBL" id="BMLZ01000012">
    <property type="protein sequence ID" value="GGP29582.1"/>
    <property type="molecule type" value="Genomic_DNA"/>
</dbReference>
<feature type="domain" description="Thioredoxin" evidence="6">
    <location>
        <begin position="59"/>
        <end position="222"/>
    </location>
</feature>
<dbReference type="InterPro" id="IPR013766">
    <property type="entry name" value="Thioredoxin_domain"/>
</dbReference>
<dbReference type="InterPro" id="IPR003782">
    <property type="entry name" value="SCO1/SenC"/>
</dbReference>
<evidence type="ECO:0000313" key="10">
    <source>
        <dbReference type="Proteomes" id="UP000652720"/>
    </source>
</evidence>
<reference evidence="9" key="3">
    <citation type="journal article" date="2019" name="Int. J. Syst. Evol. Microbiol.">
        <title>The Global Catalogue of Microorganisms (GCM) 10K type strain sequencing project: providing services to taxonomists for standard genome sequencing and annotation.</title>
        <authorList>
            <consortium name="The Broad Institute Genomics Platform"/>
            <consortium name="The Broad Institute Genome Sequencing Center for Infectious Disease"/>
            <person name="Wu L."/>
            <person name="Ma J."/>
        </authorList>
    </citation>
    <scope>NUCLEOTIDE SEQUENCE [LARGE SCALE GENOMIC DNA]</scope>
    <source>
        <strain evidence="9">CGMCC 1.8884</strain>
    </source>
</reference>
<evidence type="ECO:0000256" key="3">
    <source>
        <dbReference type="PIRSR" id="PIRSR603782-1"/>
    </source>
</evidence>
<feature type="binding site" evidence="3">
    <location>
        <position position="96"/>
    </location>
    <ligand>
        <name>Cu cation</name>
        <dbReference type="ChEBI" id="CHEBI:23378"/>
    </ligand>
</feature>
<dbReference type="Proteomes" id="UP000630135">
    <property type="component" value="Unassembled WGS sequence"/>
</dbReference>
<keyword evidence="9" id="KW-1185">Reference proteome</keyword>
<reference evidence="8" key="1">
    <citation type="journal article" date="2014" name="Int. J. Syst. Evol. Microbiol.">
        <title>Complete genome of a new Firmicutes species belonging to the dominant human colonic microbiota ('Ruminococcus bicirculans') reveals two chromosomes and a selective capacity to utilize plant glucans.</title>
        <authorList>
            <consortium name="NISC Comparative Sequencing Program"/>
            <person name="Wegmann U."/>
            <person name="Louis P."/>
            <person name="Goesmann A."/>
            <person name="Henrissat B."/>
            <person name="Duncan S.H."/>
            <person name="Flint H.J."/>
        </authorList>
    </citation>
    <scope>NUCLEOTIDE SEQUENCE</scope>
    <source>
        <strain evidence="8">CGMCC 1.8884</strain>
    </source>
</reference>
<evidence type="ECO:0000256" key="5">
    <source>
        <dbReference type="SAM" id="Phobius"/>
    </source>
</evidence>
<proteinExistence type="inferred from homology"/>
<sequence>MSTDLSRPGTLSPAEPGQGAGRPWYVSALLALLAVALVLGGAWLFVRVRSPFPFYGTAYPQTPAAASFSGTGADGQPYTFSPAGKTSAVFFGFTHCPNICPVTLGFLNQVREKLTPEERADFRVVLVSVDPQRDTPELLNEYLDYFGGGEAVNIPEPKLSEVAKAYGVGYRRSAVKSPQEYQVDHTTATYLIDSAGKLRVLWDYTQLGQVDRVLADVRYVMRNPAK</sequence>
<accession>A0AAV4JZL2</accession>
<evidence type="ECO:0000313" key="7">
    <source>
        <dbReference type="EMBL" id="GGI70361.1"/>
    </source>
</evidence>
<evidence type="ECO:0000313" key="8">
    <source>
        <dbReference type="EMBL" id="GGP29582.1"/>
    </source>
</evidence>
<keyword evidence="3" id="KW-0479">Metal-binding</keyword>
<feature type="transmembrane region" description="Helical" evidence="5">
    <location>
        <begin position="24"/>
        <end position="46"/>
    </location>
</feature>
<evidence type="ECO:0000313" key="9">
    <source>
        <dbReference type="Proteomes" id="UP000630135"/>
    </source>
</evidence>
<keyword evidence="4" id="KW-1015">Disulfide bond</keyword>
<keyword evidence="2 3" id="KW-0186">Copper</keyword>
<dbReference type="GO" id="GO:0046872">
    <property type="term" value="F:metal ion binding"/>
    <property type="evidence" value="ECO:0007669"/>
    <property type="project" value="UniProtKB-KW"/>
</dbReference>
<organism evidence="7 10">
    <name type="scientific">Deinococcus wulumuqiensis</name>
    <dbReference type="NCBI Taxonomy" id="980427"/>
    <lineage>
        <taxon>Bacteria</taxon>
        <taxon>Thermotogati</taxon>
        <taxon>Deinococcota</taxon>
        <taxon>Deinococci</taxon>
        <taxon>Deinococcales</taxon>
        <taxon>Deinococcaceae</taxon>
        <taxon>Deinococcus</taxon>
    </lineage>
</organism>
<dbReference type="GeneID" id="59163950"/>
<name>A0AAV4JZL2_9DEIO</name>
<dbReference type="CDD" id="cd02968">
    <property type="entry name" value="SCO"/>
    <property type="match status" value="1"/>
</dbReference>
<keyword evidence="5" id="KW-0812">Transmembrane</keyword>
<reference evidence="7" key="4">
    <citation type="submission" date="2023-08" db="EMBL/GenBank/DDBJ databases">
        <authorList>
            <person name="Sun Q."/>
            <person name="Zhou Y."/>
        </authorList>
    </citation>
    <scope>NUCLEOTIDE SEQUENCE</scope>
    <source>
        <strain evidence="8">CGMCC 1.8884</strain>
        <strain evidence="7">CGMCC 1.8885</strain>
    </source>
</reference>
<dbReference type="Pfam" id="PF02630">
    <property type="entry name" value="SCO1-SenC"/>
    <property type="match status" value="1"/>
</dbReference>
<dbReference type="EMBL" id="BMMA01000001">
    <property type="protein sequence ID" value="GGI70361.1"/>
    <property type="molecule type" value="Genomic_DNA"/>
</dbReference>
<feature type="binding site" evidence="3">
    <location>
        <position position="100"/>
    </location>
    <ligand>
        <name>Cu cation</name>
        <dbReference type="ChEBI" id="CHEBI:23378"/>
    </ligand>
</feature>
<keyword evidence="5" id="KW-1133">Transmembrane helix</keyword>
<evidence type="ECO:0000256" key="1">
    <source>
        <dbReference type="ARBA" id="ARBA00010996"/>
    </source>
</evidence>
<feature type="disulfide bond" description="Redox-active" evidence="4">
    <location>
        <begin position="96"/>
        <end position="100"/>
    </location>
</feature>
<dbReference type="PROSITE" id="PS51352">
    <property type="entry name" value="THIOREDOXIN_2"/>
    <property type="match status" value="1"/>
</dbReference>
<feature type="binding site" evidence="3">
    <location>
        <position position="185"/>
    </location>
    <ligand>
        <name>Cu cation</name>
        <dbReference type="ChEBI" id="CHEBI:23378"/>
    </ligand>
</feature>
<dbReference type="Gene3D" id="3.40.30.10">
    <property type="entry name" value="Glutaredoxin"/>
    <property type="match status" value="1"/>
</dbReference>
<keyword evidence="5" id="KW-0472">Membrane</keyword>
<gene>
    <name evidence="8" type="ORF">GCM10008021_12330</name>
    <name evidence="7" type="ORF">GCM10010914_00610</name>
</gene>
<dbReference type="RefSeq" id="WP_017869628.1">
    <property type="nucleotide sequence ID" value="NZ_BMLZ01000012.1"/>
</dbReference>
<dbReference type="Proteomes" id="UP000652720">
    <property type="component" value="Unassembled WGS sequence"/>
</dbReference>
<dbReference type="InterPro" id="IPR036249">
    <property type="entry name" value="Thioredoxin-like_sf"/>
</dbReference>
<comment type="similarity">
    <text evidence="1">Belongs to the SCO1/2 family.</text>
</comment>
<evidence type="ECO:0000256" key="4">
    <source>
        <dbReference type="PIRSR" id="PIRSR603782-2"/>
    </source>
</evidence>
<evidence type="ECO:0000256" key="2">
    <source>
        <dbReference type="ARBA" id="ARBA00023008"/>
    </source>
</evidence>
<evidence type="ECO:0000259" key="6">
    <source>
        <dbReference type="PROSITE" id="PS51352"/>
    </source>
</evidence>
<reference evidence="7" key="2">
    <citation type="journal article" date="2014" name="Int. J. Syst. Evol. Microbiol.">
        <title>Complete genome sequence of Corynebacterium casei LMG S-19264T (=DSM 44701T), isolated from a smear-ripened cheese.</title>
        <authorList>
            <consortium name="US DOE Joint Genome Institute (JGI-PGF)"/>
            <person name="Walter F."/>
            <person name="Albersmeier A."/>
            <person name="Kalinowski J."/>
            <person name="Ruckert C."/>
        </authorList>
    </citation>
    <scope>NUCLEOTIDE SEQUENCE</scope>
    <source>
        <strain evidence="7">CGMCC 1.8885</strain>
    </source>
</reference>
<dbReference type="AlphaFoldDB" id="A0AAV4JZL2"/>
<dbReference type="PANTHER" id="PTHR12151:SF25">
    <property type="entry name" value="LINALOOL DEHYDRATASE_ISOMERASE DOMAIN-CONTAINING PROTEIN"/>
    <property type="match status" value="1"/>
</dbReference>
<dbReference type="PANTHER" id="PTHR12151">
    <property type="entry name" value="ELECTRON TRANSPORT PROTIN SCO1/SENC FAMILY MEMBER"/>
    <property type="match status" value="1"/>
</dbReference>